<name>A0A917TE25_9ACTN</name>
<feature type="region of interest" description="Disordered" evidence="1">
    <location>
        <begin position="1"/>
        <end position="24"/>
    </location>
</feature>
<evidence type="ECO:0000256" key="1">
    <source>
        <dbReference type="SAM" id="MobiDB-lite"/>
    </source>
</evidence>
<proteinExistence type="predicted"/>
<reference evidence="2" key="2">
    <citation type="submission" date="2020-09" db="EMBL/GenBank/DDBJ databases">
        <authorList>
            <person name="Sun Q."/>
            <person name="Zhou Y."/>
        </authorList>
    </citation>
    <scope>NUCLEOTIDE SEQUENCE</scope>
    <source>
        <strain evidence="2">CGMCC 4.7308</strain>
    </source>
</reference>
<feature type="region of interest" description="Disordered" evidence="1">
    <location>
        <begin position="77"/>
        <end position="138"/>
    </location>
</feature>
<organism evidence="2 3">
    <name type="scientific">Nakamurella endophytica</name>
    <dbReference type="NCBI Taxonomy" id="1748367"/>
    <lineage>
        <taxon>Bacteria</taxon>
        <taxon>Bacillati</taxon>
        <taxon>Actinomycetota</taxon>
        <taxon>Actinomycetes</taxon>
        <taxon>Nakamurellales</taxon>
        <taxon>Nakamurellaceae</taxon>
        <taxon>Nakamurella</taxon>
    </lineage>
</organism>
<feature type="compositionally biased region" description="Basic and acidic residues" evidence="1">
    <location>
        <begin position="1"/>
        <end position="13"/>
    </location>
</feature>
<keyword evidence="3" id="KW-1185">Reference proteome</keyword>
<feature type="compositionally biased region" description="Basic and acidic residues" evidence="1">
    <location>
        <begin position="89"/>
        <end position="100"/>
    </location>
</feature>
<accession>A0A917TE25</accession>
<comment type="caution">
    <text evidence="2">The sequence shown here is derived from an EMBL/GenBank/DDBJ whole genome shotgun (WGS) entry which is preliminary data.</text>
</comment>
<protein>
    <submittedName>
        <fullName evidence="2">Uncharacterized protein</fullName>
    </submittedName>
</protein>
<gene>
    <name evidence="2" type="ORF">GCM10011594_41580</name>
</gene>
<dbReference type="EMBL" id="BMNA01000017">
    <property type="protein sequence ID" value="GGM17200.1"/>
    <property type="molecule type" value="Genomic_DNA"/>
</dbReference>
<dbReference type="AlphaFoldDB" id="A0A917TE25"/>
<reference evidence="2" key="1">
    <citation type="journal article" date="2014" name="Int. J. Syst. Evol. Microbiol.">
        <title>Complete genome sequence of Corynebacterium casei LMG S-19264T (=DSM 44701T), isolated from a smear-ripened cheese.</title>
        <authorList>
            <consortium name="US DOE Joint Genome Institute (JGI-PGF)"/>
            <person name="Walter F."/>
            <person name="Albersmeier A."/>
            <person name="Kalinowski J."/>
            <person name="Ruckert C."/>
        </authorList>
    </citation>
    <scope>NUCLEOTIDE SEQUENCE</scope>
    <source>
        <strain evidence="2">CGMCC 4.7308</strain>
    </source>
</reference>
<evidence type="ECO:0000313" key="3">
    <source>
        <dbReference type="Proteomes" id="UP000655208"/>
    </source>
</evidence>
<evidence type="ECO:0000313" key="2">
    <source>
        <dbReference type="EMBL" id="GGM17200.1"/>
    </source>
</evidence>
<dbReference type="Proteomes" id="UP000655208">
    <property type="component" value="Unassembled WGS sequence"/>
</dbReference>
<feature type="compositionally biased region" description="Polar residues" evidence="1">
    <location>
        <begin position="108"/>
        <end position="138"/>
    </location>
</feature>
<sequence length="138" mass="14366">MVANVRDIRDRSRVTSPPAPNGVSANVCAAAVVTAPDEAPVVHGRDVESVGTGPNGVGVGAGAVAADTVEGIATAKPANNVAAARRDKRRDGRSEQLHSLERRKRPIRSNTPKRPAMSTTAPRSQLAHTQQVHTNGPT</sequence>